<feature type="chain" id="PRO_5019831742" evidence="1">
    <location>
        <begin position="25"/>
        <end position="107"/>
    </location>
</feature>
<evidence type="ECO:0000256" key="1">
    <source>
        <dbReference type="SAM" id="SignalP"/>
    </source>
</evidence>
<proteinExistence type="predicted"/>
<dbReference type="AlphaFoldDB" id="A0A478FSF2"/>
<feature type="signal peptide" evidence="1">
    <location>
        <begin position="1"/>
        <end position="24"/>
    </location>
</feature>
<accession>A0A478FSF2</accession>
<dbReference type="Proteomes" id="UP000324831">
    <property type="component" value="Unassembled WGS sequence"/>
</dbReference>
<evidence type="ECO:0000313" key="2">
    <source>
        <dbReference type="EMBL" id="GCE64004.1"/>
    </source>
</evidence>
<protein>
    <submittedName>
        <fullName evidence="2">Uncharacterized protein</fullName>
    </submittedName>
</protein>
<name>A0A478FSF2_9MOLU</name>
<organism evidence="2 3">
    <name type="scientific">Candidatus Mycoplasma haematohominis</name>
    <dbReference type="NCBI Taxonomy" id="1494318"/>
    <lineage>
        <taxon>Bacteria</taxon>
        <taxon>Bacillati</taxon>
        <taxon>Mycoplasmatota</taxon>
        <taxon>Mollicutes</taxon>
        <taxon>Mycoplasmataceae</taxon>
        <taxon>Mycoplasma</taxon>
    </lineage>
</organism>
<keyword evidence="1" id="KW-0732">Signal</keyword>
<gene>
    <name evidence="2" type="ORF">MHSWG343_10120</name>
</gene>
<evidence type="ECO:0000313" key="3">
    <source>
        <dbReference type="Proteomes" id="UP000324831"/>
    </source>
</evidence>
<reference evidence="2 3" key="1">
    <citation type="submission" date="2019-01" db="EMBL/GenBank/DDBJ databases">
        <title>Draft genome sequences of Candidatus Mycoplasma haemohominis SWG34-3 identified from a patient with pyrexia, anemia and liver dysfunction.</title>
        <authorList>
            <person name="Sekizuka T."/>
            <person name="Hattori N."/>
            <person name="Katano H."/>
            <person name="Takuma T."/>
            <person name="Ito T."/>
            <person name="Arai N."/>
            <person name="Yanai R."/>
            <person name="Ishii S."/>
            <person name="Miura Y."/>
            <person name="Tokunaga T."/>
            <person name="Watanabe H."/>
            <person name="Nomura N."/>
            <person name="Eguchi J."/>
            <person name="Arai T."/>
            <person name="Hasegawa H."/>
            <person name="Nakamaki T."/>
            <person name="Wakita T."/>
            <person name="Niki Y."/>
            <person name="Kuroda M."/>
        </authorList>
    </citation>
    <scope>NUCLEOTIDE SEQUENCE [LARGE SCALE GENOMIC DNA]</scope>
    <source>
        <strain evidence="2">SWG34-3</strain>
    </source>
</reference>
<comment type="caution">
    <text evidence="2">The sequence shown here is derived from an EMBL/GenBank/DDBJ whole genome shotgun (WGS) entry which is preliminary data.</text>
</comment>
<dbReference type="EMBL" id="BIMN01000007">
    <property type="protein sequence ID" value="GCE64004.1"/>
    <property type="molecule type" value="Genomic_DNA"/>
</dbReference>
<sequence length="107" mass="11863">MKLTNLVKPTLAVGALTVASTASWAVTKSVMTKEKEEIQSELDKEKEFNGYRKDKGKKFAIYVEEGQDEFCLWSGDLILEFPTVNDGDEVGITTDVGECDKPTKEVV</sequence>